<dbReference type="PANTHER" id="PTHR21493:SF9">
    <property type="entry name" value="GOLGI TRANSPORT PROTEIN 1-RELATED"/>
    <property type="match status" value="1"/>
</dbReference>
<keyword evidence="1" id="KW-1133">Transmembrane helix</keyword>
<evidence type="ECO:0000256" key="1">
    <source>
        <dbReference type="SAM" id="Phobius"/>
    </source>
</evidence>
<accession>A0A0B2UKX2</accession>
<organism evidence="2 3">
    <name type="scientific">Ordospora colligata OC4</name>
    <dbReference type="NCBI Taxonomy" id="1354746"/>
    <lineage>
        <taxon>Eukaryota</taxon>
        <taxon>Fungi</taxon>
        <taxon>Fungi incertae sedis</taxon>
        <taxon>Microsporidia</taxon>
        <taxon>Ordosporidae</taxon>
        <taxon>Ordospora</taxon>
    </lineage>
</organism>
<dbReference type="EMBL" id="JOKQ01000005">
    <property type="protein sequence ID" value="KHN69672.1"/>
    <property type="molecule type" value="Genomic_DNA"/>
</dbReference>
<dbReference type="Proteomes" id="UP000031056">
    <property type="component" value="Unassembled WGS sequence"/>
</dbReference>
<evidence type="ECO:0000313" key="3">
    <source>
        <dbReference type="Proteomes" id="UP000031056"/>
    </source>
</evidence>
<evidence type="ECO:0000313" key="2">
    <source>
        <dbReference type="EMBL" id="KHN69672.1"/>
    </source>
</evidence>
<dbReference type="PANTHER" id="PTHR21493">
    <property type="entry name" value="CGI-141-RELATED/LIPASE CONTAINING PROTEIN"/>
    <property type="match status" value="1"/>
</dbReference>
<gene>
    <name evidence="2" type="ORF">M896_050790</name>
</gene>
<dbReference type="OrthoDB" id="2193718at2759"/>
<dbReference type="GeneID" id="26261732"/>
<dbReference type="GO" id="GO:0005829">
    <property type="term" value="C:cytosol"/>
    <property type="evidence" value="ECO:0007669"/>
    <property type="project" value="GOC"/>
</dbReference>
<dbReference type="GO" id="GO:0006888">
    <property type="term" value="P:endoplasmic reticulum to Golgi vesicle-mediated transport"/>
    <property type="evidence" value="ECO:0007669"/>
    <property type="project" value="InterPro"/>
</dbReference>
<dbReference type="GO" id="GO:0042147">
    <property type="term" value="P:retrograde transport, endosome to Golgi"/>
    <property type="evidence" value="ECO:0007669"/>
    <property type="project" value="InterPro"/>
</dbReference>
<keyword evidence="1" id="KW-0812">Transmembrane</keyword>
<keyword evidence="3" id="KW-1185">Reference proteome</keyword>
<sequence>MNPKESGIAVVSIGMSVFAIGMLLLMDKALMISGNLLIVVGLGLLLRSKSLALLSIDKAHGMALFVMGIVFLIYGFCAFGFVLEASGLFVMLKDCIPTFRSVLKNLLFSRLPMFISKK</sequence>
<keyword evidence="1" id="KW-0472">Membrane</keyword>
<dbReference type="VEuPathDB" id="MicrosporidiaDB:M896_050790"/>
<dbReference type="InterPro" id="IPR045176">
    <property type="entry name" value="Got1"/>
</dbReference>
<feature type="transmembrane region" description="Helical" evidence="1">
    <location>
        <begin position="37"/>
        <end position="56"/>
    </location>
</feature>
<comment type="caution">
    <text evidence="2">The sequence shown here is derived from an EMBL/GenBank/DDBJ whole genome shotgun (WGS) entry which is preliminary data.</text>
</comment>
<dbReference type="STRING" id="1354746.A0A0B2UKX2"/>
<dbReference type="InParanoid" id="A0A0B2UKX2"/>
<protein>
    <submittedName>
        <fullName evidence="2">Uncharacterized protein</fullName>
    </submittedName>
</protein>
<feature type="transmembrane region" description="Helical" evidence="1">
    <location>
        <begin position="62"/>
        <end position="83"/>
    </location>
</feature>
<feature type="transmembrane region" description="Helical" evidence="1">
    <location>
        <begin position="6"/>
        <end position="25"/>
    </location>
</feature>
<dbReference type="RefSeq" id="XP_014563714.1">
    <property type="nucleotide sequence ID" value="XM_014708228.1"/>
</dbReference>
<proteinExistence type="predicted"/>
<name>A0A0B2UKX2_9MICR</name>
<dbReference type="HOGENOM" id="CLU_166317_0_0_1"/>
<reference evidence="2 3" key="1">
    <citation type="journal article" date="2014" name="MBio">
        <title>The Ordospora colligata genome; evolution of extreme reduction in microsporidia and host-to-parasite horizontal gene transfer.</title>
        <authorList>
            <person name="Pombert J.-F."/>
            <person name="Haag K.L."/>
            <person name="Beidas S."/>
            <person name="Ebert D."/>
            <person name="Keeling P.J."/>
        </authorList>
    </citation>
    <scope>NUCLEOTIDE SEQUENCE [LARGE SCALE GENOMIC DNA]</scope>
    <source>
        <strain evidence="2 3">OC4</strain>
    </source>
</reference>
<dbReference type="AlphaFoldDB" id="A0A0B2UKX2"/>